<dbReference type="EMBL" id="CAFBMK010000516">
    <property type="protein sequence ID" value="CAB4962471.1"/>
    <property type="molecule type" value="Genomic_DNA"/>
</dbReference>
<dbReference type="PANTHER" id="PTHR43861">
    <property type="entry name" value="TRANS-ACONITATE 2-METHYLTRANSFERASE-RELATED"/>
    <property type="match status" value="1"/>
</dbReference>
<feature type="domain" description="Methyltransferase" evidence="2">
    <location>
        <begin position="47"/>
        <end position="140"/>
    </location>
</feature>
<dbReference type="InterPro" id="IPR029063">
    <property type="entry name" value="SAM-dependent_MTases_sf"/>
</dbReference>
<dbReference type="CDD" id="cd02440">
    <property type="entry name" value="AdoMet_MTases"/>
    <property type="match status" value="1"/>
</dbReference>
<dbReference type="Gene3D" id="3.40.50.150">
    <property type="entry name" value="Vaccinia Virus protein VP39"/>
    <property type="match status" value="1"/>
</dbReference>
<evidence type="ECO:0000313" key="3">
    <source>
        <dbReference type="EMBL" id="CAB4962471.1"/>
    </source>
</evidence>
<gene>
    <name evidence="3" type="ORF">UFOPK3564_04158</name>
</gene>
<organism evidence="3">
    <name type="scientific">freshwater metagenome</name>
    <dbReference type="NCBI Taxonomy" id="449393"/>
    <lineage>
        <taxon>unclassified sequences</taxon>
        <taxon>metagenomes</taxon>
        <taxon>ecological metagenomes</taxon>
    </lineage>
</organism>
<accession>A0A6J7L368</accession>
<evidence type="ECO:0000256" key="1">
    <source>
        <dbReference type="ARBA" id="ARBA00022679"/>
    </source>
</evidence>
<dbReference type="SUPFAM" id="SSF53335">
    <property type="entry name" value="S-adenosyl-L-methionine-dependent methyltransferases"/>
    <property type="match status" value="1"/>
</dbReference>
<protein>
    <submittedName>
        <fullName evidence="3">Unannotated protein</fullName>
    </submittedName>
</protein>
<name>A0A6J7L368_9ZZZZ</name>
<evidence type="ECO:0000259" key="2">
    <source>
        <dbReference type="Pfam" id="PF13649"/>
    </source>
</evidence>
<dbReference type="InterPro" id="IPR041698">
    <property type="entry name" value="Methyltransf_25"/>
</dbReference>
<reference evidence="3" key="1">
    <citation type="submission" date="2020-05" db="EMBL/GenBank/DDBJ databases">
        <authorList>
            <person name="Chiriac C."/>
            <person name="Salcher M."/>
            <person name="Ghai R."/>
            <person name="Kavagutti S V."/>
        </authorList>
    </citation>
    <scope>NUCLEOTIDE SEQUENCE</scope>
</reference>
<dbReference type="Pfam" id="PF13649">
    <property type="entry name" value="Methyltransf_25"/>
    <property type="match status" value="1"/>
</dbReference>
<proteinExistence type="predicted"/>
<sequence length="224" mass="23809">MTAGPFSDPAAVASYVEGPPRAVPGFAAAHALVDGLLAETVPDDGRVLVVGAGGGLELAHLAARHDGWRFDGVDPSAAMLRLARTTLGPLASRIELHEGYAADAPEGPFDGATCLLTLHFVPVADRVPTLREIRRRLRPGAPLLTLHHSVPGGDARRTWLERSVRFATGPGAPAEQVARSAATMDERLALCTPEEDERLLRDAGFTRVAQYFGALTFRGWIAHA</sequence>
<dbReference type="AlphaFoldDB" id="A0A6J7L368"/>
<dbReference type="GO" id="GO:0016740">
    <property type="term" value="F:transferase activity"/>
    <property type="evidence" value="ECO:0007669"/>
    <property type="project" value="UniProtKB-KW"/>
</dbReference>
<keyword evidence="1" id="KW-0808">Transferase</keyword>